<dbReference type="EMBL" id="JBHSBL010000027">
    <property type="protein sequence ID" value="MFC4071146.1"/>
    <property type="molecule type" value="Genomic_DNA"/>
</dbReference>
<name>A0ABV8J528_9ACTN</name>
<evidence type="ECO:0000313" key="3">
    <source>
        <dbReference type="Proteomes" id="UP001595867"/>
    </source>
</evidence>
<organism evidence="2 3">
    <name type="scientific">Actinoplanes subglobosus</name>
    <dbReference type="NCBI Taxonomy" id="1547892"/>
    <lineage>
        <taxon>Bacteria</taxon>
        <taxon>Bacillati</taxon>
        <taxon>Actinomycetota</taxon>
        <taxon>Actinomycetes</taxon>
        <taxon>Micromonosporales</taxon>
        <taxon>Micromonosporaceae</taxon>
        <taxon>Actinoplanes</taxon>
    </lineage>
</organism>
<keyword evidence="1" id="KW-1133">Transmembrane helix</keyword>
<dbReference type="Proteomes" id="UP001595867">
    <property type="component" value="Unassembled WGS sequence"/>
</dbReference>
<keyword evidence="3" id="KW-1185">Reference proteome</keyword>
<proteinExistence type="predicted"/>
<protein>
    <submittedName>
        <fullName evidence="2">Uncharacterized protein</fullName>
    </submittedName>
</protein>
<evidence type="ECO:0000256" key="1">
    <source>
        <dbReference type="SAM" id="Phobius"/>
    </source>
</evidence>
<reference evidence="3" key="1">
    <citation type="journal article" date="2019" name="Int. J. Syst. Evol. Microbiol.">
        <title>The Global Catalogue of Microorganisms (GCM) 10K type strain sequencing project: providing services to taxonomists for standard genome sequencing and annotation.</title>
        <authorList>
            <consortium name="The Broad Institute Genomics Platform"/>
            <consortium name="The Broad Institute Genome Sequencing Center for Infectious Disease"/>
            <person name="Wu L."/>
            <person name="Ma J."/>
        </authorList>
    </citation>
    <scope>NUCLEOTIDE SEQUENCE [LARGE SCALE GENOMIC DNA]</scope>
    <source>
        <strain evidence="3">TBRC 5832</strain>
    </source>
</reference>
<feature type="transmembrane region" description="Helical" evidence="1">
    <location>
        <begin position="441"/>
        <end position="460"/>
    </location>
</feature>
<keyword evidence="1" id="KW-0472">Membrane</keyword>
<feature type="transmembrane region" description="Helical" evidence="1">
    <location>
        <begin position="254"/>
        <end position="273"/>
    </location>
</feature>
<accession>A0ABV8J528</accession>
<dbReference type="RefSeq" id="WP_378072021.1">
    <property type="nucleotide sequence ID" value="NZ_JBHSBL010000027.1"/>
</dbReference>
<feature type="transmembrane region" description="Helical" evidence="1">
    <location>
        <begin position="12"/>
        <end position="37"/>
    </location>
</feature>
<keyword evidence="1" id="KW-0812">Transmembrane</keyword>
<gene>
    <name evidence="2" type="ORF">ACFO0C_39970</name>
</gene>
<sequence length="468" mass="49792">MPAIELRRDTPGILRLLTALTATVATVLLAALTLVMVSVRDQVRVIGHEAAPRAATAADLYFALSDLDAQATRILLAGDRFLPAAMNPSPAAAESAAESAAAQSAAAQSAAAQSAVDELAGIRVDALGVYRDRGYQADQALRGFTADDAVTLRVTDGLAVYRQRIGQALAAPTAADQLGYWTQATNLLHQRLLPDAQELREQSQRRLDDAYARKSATETTATAVIVLPGGALVALLIFLQVWTARRFRRLWNPALITATAVSLLLLLAATAVLQVQARQLADGRDTGLGPYLALSELRSLGYDAAADTGRYLVSANLGYYRDDFTAKSACLTGDPACRMSSPHPASGPVTAVASARAGLARLAGPVAAERWATYQAVHQRIVALADSGRTAEAVRLLTGIRRGDAAFDFAYFDASVAEATDARRDRFDRALRAAETTLTGWSWLPALFIAAVLTLLPSAVRPRLAEYR</sequence>
<evidence type="ECO:0000313" key="2">
    <source>
        <dbReference type="EMBL" id="MFC4071146.1"/>
    </source>
</evidence>
<feature type="transmembrane region" description="Helical" evidence="1">
    <location>
        <begin position="221"/>
        <end position="242"/>
    </location>
</feature>
<comment type="caution">
    <text evidence="2">The sequence shown here is derived from an EMBL/GenBank/DDBJ whole genome shotgun (WGS) entry which is preliminary data.</text>
</comment>